<accession>A0A8H5V2N3</accession>
<protein>
    <submittedName>
        <fullName evidence="2">Uncharacterized protein</fullName>
    </submittedName>
</protein>
<feature type="compositionally biased region" description="Acidic residues" evidence="1">
    <location>
        <begin position="30"/>
        <end position="46"/>
    </location>
</feature>
<dbReference type="OrthoDB" id="5088778at2759"/>
<reference evidence="2 3" key="1">
    <citation type="submission" date="2020-05" db="EMBL/GenBank/DDBJ databases">
        <title>Identification and distribution of gene clusters putatively required for synthesis of sphingolipid metabolism inhibitors in phylogenetically diverse species of the filamentous fungus Fusarium.</title>
        <authorList>
            <person name="Kim H.-S."/>
            <person name="Busman M."/>
            <person name="Brown D.W."/>
            <person name="Divon H."/>
            <person name="Uhlig S."/>
            <person name="Proctor R.H."/>
        </authorList>
    </citation>
    <scope>NUCLEOTIDE SEQUENCE [LARGE SCALE GENOMIC DNA]</scope>
    <source>
        <strain evidence="2 3">NRRL 66333</strain>
    </source>
</reference>
<comment type="caution">
    <text evidence="2">The sequence shown here is derived from an EMBL/GenBank/DDBJ whole genome shotgun (WGS) entry which is preliminary data.</text>
</comment>
<dbReference type="AlphaFoldDB" id="A0A8H5V2N3"/>
<organism evidence="2 3">
    <name type="scientific">Gibberella subglutinans</name>
    <name type="common">Fusarium subglutinans</name>
    <dbReference type="NCBI Taxonomy" id="42677"/>
    <lineage>
        <taxon>Eukaryota</taxon>
        <taxon>Fungi</taxon>
        <taxon>Dikarya</taxon>
        <taxon>Ascomycota</taxon>
        <taxon>Pezizomycotina</taxon>
        <taxon>Sordariomycetes</taxon>
        <taxon>Hypocreomycetidae</taxon>
        <taxon>Hypocreales</taxon>
        <taxon>Nectriaceae</taxon>
        <taxon>Fusarium</taxon>
        <taxon>Fusarium fujikuroi species complex</taxon>
    </lineage>
</organism>
<name>A0A8H5V2N3_GIBSU</name>
<feature type="region of interest" description="Disordered" evidence="1">
    <location>
        <begin position="322"/>
        <end position="353"/>
    </location>
</feature>
<feature type="compositionally biased region" description="Low complexity" evidence="1">
    <location>
        <begin position="329"/>
        <end position="344"/>
    </location>
</feature>
<dbReference type="RefSeq" id="XP_036538545.1">
    <property type="nucleotide sequence ID" value="XM_036684126.1"/>
</dbReference>
<dbReference type="Proteomes" id="UP000547976">
    <property type="component" value="Unassembled WGS sequence"/>
</dbReference>
<evidence type="ECO:0000256" key="1">
    <source>
        <dbReference type="SAM" id="MobiDB-lite"/>
    </source>
</evidence>
<evidence type="ECO:0000313" key="3">
    <source>
        <dbReference type="Proteomes" id="UP000547976"/>
    </source>
</evidence>
<feature type="compositionally biased region" description="Polar residues" evidence="1">
    <location>
        <begin position="527"/>
        <end position="539"/>
    </location>
</feature>
<evidence type="ECO:0000313" key="2">
    <source>
        <dbReference type="EMBL" id="KAF5606575.1"/>
    </source>
</evidence>
<dbReference type="EMBL" id="JAAOAV010000060">
    <property type="protein sequence ID" value="KAF5606575.1"/>
    <property type="molecule type" value="Genomic_DNA"/>
</dbReference>
<feature type="compositionally biased region" description="Basic and acidic residues" evidence="1">
    <location>
        <begin position="564"/>
        <end position="574"/>
    </location>
</feature>
<feature type="compositionally biased region" description="Polar residues" evidence="1">
    <location>
        <begin position="103"/>
        <end position="112"/>
    </location>
</feature>
<gene>
    <name evidence="2" type="ORF">FSUBG_5974</name>
</gene>
<proteinExistence type="predicted"/>
<sequence>MSTIIITTTITTTITTITTILSRLEVADRENDEPPAENEEDEEENEHSERGDTEDQRHPENRSPSPVQQEESLAHIETSRVGLAVFDDYLSLFSLDAQSAKAQARWTNTQPNNEDHREGPPRKKARTSASSGQPISRGDSSNTSTQPRQSGNITVINKALVISADKAFRVFNCDPSGPQVNICWRVPGPRNLWLARIGEAIHEPLKSIESLMEAERKPGYSLTTFMMSLADAEGTISMILCSCSDRNYEDFERGEGAVVNTGQGRPQHSEDDTPEAGDEPRTEETVVNIVDELPRSGLVIFDDCVSLVHVNTLPERALNRWREEEQRHQQQPQETQETQPQRSQIPPSIYDGSAPVLSSRNLTQVSRACIIASGGFYVVNCDTSGPQVNICWRVPGPRNIWLARLAASPDGSDTGNSPSIIPGMTLSCFRRGSSGGESAWSIIMAKSCGDVEERIERGEGELVFGEPISDEGLVAFGRAVGIEVLACIRIFNINNPDLAIMDPKHRDRYRITKTQPHGKGEKKRPQASDNASGAQHQPQAPSPNNKPPSEASQGDDAPLQGDATQHDNPQRDTSQDDTGAAYWRPPVASYNLLRILPAVEISSDPKLLIRNPRAEGPQTDICAQVPGTFNHWAARVCCCDSLYDLYDWILGKSGEEHPEIWIGSVDAASPSLALRQSSQHQTYGR</sequence>
<dbReference type="GeneID" id="59318844"/>
<feature type="compositionally biased region" description="Basic and acidic residues" evidence="1">
    <location>
        <begin position="47"/>
        <end position="61"/>
    </location>
</feature>
<feature type="compositionally biased region" description="Polar residues" evidence="1">
    <location>
        <begin position="62"/>
        <end position="71"/>
    </location>
</feature>
<feature type="region of interest" description="Disordered" evidence="1">
    <location>
        <begin position="25"/>
        <end position="74"/>
    </location>
</feature>
<feature type="compositionally biased region" description="Polar residues" evidence="1">
    <location>
        <begin position="127"/>
        <end position="151"/>
    </location>
</feature>
<feature type="region of interest" description="Disordered" evidence="1">
    <location>
        <begin position="258"/>
        <end position="284"/>
    </location>
</feature>
<keyword evidence="3" id="KW-1185">Reference proteome</keyword>
<feature type="region of interest" description="Disordered" evidence="1">
    <location>
        <begin position="513"/>
        <end position="582"/>
    </location>
</feature>
<feature type="region of interest" description="Disordered" evidence="1">
    <location>
        <begin position="103"/>
        <end position="151"/>
    </location>
</feature>